<sequence length="92" mass="10218">MLPCLLAAPPLSKEGGGFGLWSFSRFDFCDEDCLRVALLLVAQHHLQVCSIGEKQISFAILQAMSVKVGRGEYMAMMECENLRSCNYVAIEE</sequence>
<keyword evidence="2" id="KW-1185">Reference proteome</keyword>
<evidence type="ECO:0000313" key="2">
    <source>
        <dbReference type="Proteomes" id="UP000886885"/>
    </source>
</evidence>
<evidence type="ECO:0000313" key="1">
    <source>
        <dbReference type="EMBL" id="KAG6737498.1"/>
    </source>
</evidence>
<proteinExistence type="predicted"/>
<comment type="caution">
    <text evidence="1">The sequence shown here is derived from an EMBL/GenBank/DDBJ whole genome shotgun (WGS) entry which is preliminary data.</text>
</comment>
<accession>A0A8X7XNW3</accession>
<protein>
    <submittedName>
        <fullName evidence="1">Uncharacterized protein</fullName>
    </submittedName>
</protein>
<name>A0A8X7XNW3_POPTO</name>
<gene>
    <name evidence="1" type="ORF">POTOM_059024</name>
</gene>
<reference evidence="1" key="1">
    <citation type="journal article" date="2020" name="bioRxiv">
        <title>Hybrid origin of Populus tomentosa Carr. identified through genome sequencing and phylogenomic analysis.</title>
        <authorList>
            <person name="An X."/>
            <person name="Gao K."/>
            <person name="Chen Z."/>
            <person name="Li J."/>
            <person name="Yang X."/>
            <person name="Yang X."/>
            <person name="Zhou J."/>
            <person name="Guo T."/>
            <person name="Zhao T."/>
            <person name="Huang S."/>
            <person name="Miao D."/>
            <person name="Khan W.U."/>
            <person name="Rao P."/>
            <person name="Ye M."/>
            <person name="Lei B."/>
            <person name="Liao W."/>
            <person name="Wang J."/>
            <person name="Ji L."/>
            <person name="Li Y."/>
            <person name="Guo B."/>
            <person name="Mustafa N.S."/>
            <person name="Li S."/>
            <person name="Yun Q."/>
            <person name="Keller S.R."/>
            <person name="Mao J."/>
            <person name="Zhang R."/>
            <person name="Strauss S.H."/>
        </authorList>
    </citation>
    <scope>NUCLEOTIDE SEQUENCE</scope>
    <source>
        <strain evidence="1">GM15</strain>
        <tissue evidence="1">Leaf</tissue>
    </source>
</reference>
<dbReference type="EMBL" id="JAAWWB010000038">
    <property type="protein sequence ID" value="KAG6737498.1"/>
    <property type="molecule type" value="Genomic_DNA"/>
</dbReference>
<dbReference type="AlphaFoldDB" id="A0A8X7XNW3"/>
<organism evidence="1 2">
    <name type="scientific">Populus tomentosa</name>
    <name type="common">Chinese white poplar</name>
    <dbReference type="NCBI Taxonomy" id="118781"/>
    <lineage>
        <taxon>Eukaryota</taxon>
        <taxon>Viridiplantae</taxon>
        <taxon>Streptophyta</taxon>
        <taxon>Embryophyta</taxon>
        <taxon>Tracheophyta</taxon>
        <taxon>Spermatophyta</taxon>
        <taxon>Magnoliopsida</taxon>
        <taxon>eudicotyledons</taxon>
        <taxon>Gunneridae</taxon>
        <taxon>Pentapetalae</taxon>
        <taxon>rosids</taxon>
        <taxon>fabids</taxon>
        <taxon>Malpighiales</taxon>
        <taxon>Salicaceae</taxon>
        <taxon>Saliceae</taxon>
        <taxon>Populus</taxon>
    </lineage>
</organism>
<dbReference type="Proteomes" id="UP000886885">
    <property type="component" value="Chromosome 19D"/>
</dbReference>